<comment type="caution">
    <text evidence="8">The sequence shown here is derived from an EMBL/GenBank/DDBJ whole genome shotgun (WGS) entry which is preliminary data.</text>
</comment>
<evidence type="ECO:0000256" key="5">
    <source>
        <dbReference type="ARBA" id="ARBA00023288"/>
    </source>
</evidence>
<keyword evidence="1" id="KW-1003">Cell membrane</keyword>
<dbReference type="PROSITE" id="PS51257">
    <property type="entry name" value="PROKAR_LIPOPROTEIN"/>
    <property type="match status" value="1"/>
</dbReference>
<dbReference type="Proteomes" id="UP000247476">
    <property type="component" value="Unassembled WGS sequence"/>
</dbReference>
<evidence type="ECO:0000313" key="8">
    <source>
        <dbReference type="EMBL" id="PYI52226.1"/>
    </source>
</evidence>
<keyword evidence="9" id="KW-1185">Reference proteome</keyword>
<evidence type="ECO:0000256" key="1">
    <source>
        <dbReference type="ARBA" id="ARBA00022475"/>
    </source>
</evidence>
<reference evidence="8 9" key="1">
    <citation type="submission" date="2018-05" db="EMBL/GenBank/DDBJ databases">
        <title>Paenibacillus flagellatus sp. nov., isolated from selenium mineral soil.</title>
        <authorList>
            <person name="Dai X."/>
        </authorList>
    </citation>
    <scope>NUCLEOTIDE SEQUENCE [LARGE SCALE GENOMIC DNA]</scope>
    <source>
        <strain evidence="8 9">DXL2</strain>
    </source>
</reference>
<evidence type="ECO:0000256" key="3">
    <source>
        <dbReference type="ARBA" id="ARBA00023136"/>
    </source>
</evidence>
<dbReference type="AlphaFoldDB" id="A0A2V5KSW3"/>
<dbReference type="InterPro" id="IPR050490">
    <property type="entry name" value="Bact_solute-bd_prot1"/>
</dbReference>
<evidence type="ECO:0000256" key="2">
    <source>
        <dbReference type="ARBA" id="ARBA00022729"/>
    </source>
</evidence>
<evidence type="ECO:0000256" key="7">
    <source>
        <dbReference type="SAM" id="SignalP"/>
    </source>
</evidence>
<evidence type="ECO:0000313" key="9">
    <source>
        <dbReference type="Proteomes" id="UP000247476"/>
    </source>
</evidence>
<accession>A0A2V5KSW3</accession>
<keyword evidence="2 7" id="KW-0732">Signal</keyword>
<organism evidence="8 9">
    <name type="scientific">Paenibacillus flagellatus</name>
    <dbReference type="NCBI Taxonomy" id="2211139"/>
    <lineage>
        <taxon>Bacteria</taxon>
        <taxon>Bacillati</taxon>
        <taxon>Bacillota</taxon>
        <taxon>Bacilli</taxon>
        <taxon>Bacillales</taxon>
        <taxon>Paenibacillaceae</taxon>
        <taxon>Paenibacillus</taxon>
    </lineage>
</organism>
<dbReference type="EMBL" id="QJVJ01000010">
    <property type="protein sequence ID" value="PYI52226.1"/>
    <property type="molecule type" value="Genomic_DNA"/>
</dbReference>
<evidence type="ECO:0000256" key="6">
    <source>
        <dbReference type="SAM" id="MobiDB-lite"/>
    </source>
</evidence>
<keyword evidence="3" id="KW-0472">Membrane</keyword>
<dbReference type="Pfam" id="PF01547">
    <property type="entry name" value="SBP_bac_1"/>
    <property type="match status" value="1"/>
</dbReference>
<dbReference type="PANTHER" id="PTHR43649">
    <property type="entry name" value="ARABINOSE-BINDING PROTEIN-RELATED"/>
    <property type="match status" value="1"/>
</dbReference>
<feature type="signal peptide" evidence="7">
    <location>
        <begin position="1"/>
        <end position="23"/>
    </location>
</feature>
<dbReference type="Gene3D" id="3.40.190.10">
    <property type="entry name" value="Periplasmic binding protein-like II"/>
    <property type="match status" value="2"/>
</dbReference>
<dbReference type="SUPFAM" id="SSF53850">
    <property type="entry name" value="Periplasmic binding protein-like II"/>
    <property type="match status" value="1"/>
</dbReference>
<proteinExistence type="predicted"/>
<feature type="compositionally biased region" description="Low complexity" evidence="6">
    <location>
        <begin position="40"/>
        <end position="52"/>
    </location>
</feature>
<gene>
    <name evidence="8" type="ORF">DLM86_22415</name>
</gene>
<name>A0A2V5KSW3_9BACL</name>
<feature type="chain" id="PRO_5016047710" evidence="7">
    <location>
        <begin position="24"/>
        <end position="558"/>
    </location>
</feature>
<dbReference type="PANTHER" id="PTHR43649:SF33">
    <property type="entry name" value="POLYGALACTURONAN_RHAMNOGALACTURONAN-BINDING PROTEIN YTCQ"/>
    <property type="match status" value="1"/>
</dbReference>
<sequence length="558" mass="62646">MNVWRKKSVTVLAAVMALGTVIAGCSGGGDKGGATEEAKSGTTGSSTATAGSDNKGGPFKLGSEPFTFSVYGHYNWYTMPPWGKDPFTKAIQDKYKVNITAVNSGGNMEAKLNTMIVSNDLPDVIWGDRDQFNRLIENGQLLPLDPYLDKYPNLKKWAGEGLLNMLRAKDGKLYLFPNWYTNKPIGNAGYVVNKKIYEALGKPKLETTDDLYEYLKQVKAKFPDIIPFEPGQASEGKGVDMLFSAFRENNPASFMGTLRAVPKDGKFTSLFADPVFKEAMTFVNKLHREQLMTHDALTQKLDQVREKLNTGRVAVYADITATDYAAPAHELLKKNDPNAGYFMIWPIHKPGLDKNKITVAHYDRLGWNAAAITKNAKEPEKIFAFFDWMTSPEGMREIVWGPEGMYWQGVDADGLPNLTEKFNSDPDRQKNMTATDNFQFVGNATYNDKIKVKAELSLPPEKRSWATLYQDTITWKTHLDITAMRGIEPSPDSEEGVIRTRWIELYKKVRAQAILAKSEEEVAKIIDQGEKDAQALGLPKLLDYMTKRWKENEEKLKK</sequence>
<dbReference type="InterPro" id="IPR006059">
    <property type="entry name" value="SBP"/>
</dbReference>
<evidence type="ECO:0000256" key="4">
    <source>
        <dbReference type="ARBA" id="ARBA00023139"/>
    </source>
</evidence>
<protein>
    <submittedName>
        <fullName evidence="8">ABC transporter substrate-binding protein</fullName>
    </submittedName>
</protein>
<dbReference type="RefSeq" id="WP_110842298.1">
    <property type="nucleotide sequence ID" value="NZ_QJVJ01000010.1"/>
</dbReference>
<keyword evidence="4" id="KW-0564">Palmitate</keyword>
<keyword evidence="5" id="KW-0449">Lipoprotein</keyword>
<dbReference type="OrthoDB" id="2752887at2"/>
<feature type="region of interest" description="Disordered" evidence="6">
    <location>
        <begin position="29"/>
        <end position="56"/>
    </location>
</feature>